<dbReference type="InterPro" id="IPR049142">
    <property type="entry name" value="MS_channel_1st"/>
</dbReference>
<keyword evidence="6 7" id="KW-0472">Membrane</keyword>
<dbReference type="RefSeq" id="WP_129471737.1">
    <property type="nucleotide sequence ID" value="NZ_SAWZ01000007.1"/>
</dbReference>
<evidence type="ECO:0000256" key="6">
    <source>
        <dbReference type="ARBA" id="ARBA00023136"/>
    </source>
</evidence>
<dbReference type="InterPro" id="IPR010920">
    <property type="entry name" value="LSM_dom_sf"/>
</dbReference>
<dbReference type="Proteomes" id="UP000289784">
    <property type="component" value="Unassembled WGS sequence"/>
</dbReference>
<dbReference type="InterPro" id="IPR011066">
    <property type="entry name" value="MscS_channel_C_sf"/>
</dbReference>
<dbReference type="GO" id="GO:0005886">
    <property type="term" value="C:plasma membrane"/>
    <property type="evidence" value="ECO:0007669"/>
    <property type="project" value="UniProtKB-SubCell"/>
</dbReference>
<dbReference type="OrthoDB" id="9809206at2"/>
<evidence type="ECO:0000259" key="9">
    <source>
        <dbReference type="Pfam" id="PF21082"/>
    </source>
</evidence>
<feature type="transmembrane region" description="Helical" evidence="7">
    <location>
        <begin position="59"/>
        <end position="78"/>
    </location>
</feature>
<evidence type="ECO:0000256" key="5">
    <source>
        <dbReference type="ARBA" id="ARBA00022989"/>
    </source>
</evidence>
<evidence type="ECO:0000256" key="1">
    <source>
        <dbReference type="ARBA" id="ARBA00004651"/>
    </source>
</evidence>
<dbReference type="InterPro" id="IPR023408">
    <property type="entry name" value="MscS_beta-dom_sf"/>
</dbReference>
<dbReference type="PANTHER" id="PTHR30566:SF25">
    <property type="entry name" value="INNER MEMBRANE PROTEIN"/>
    <property type="match status" value="1"/>
</dbReference>
<dbReference type="InterPro" id="IPR011014">
    <property type="entry name" value="MscS_channel_TM-2"/>
</dbReference>
<comment type="subcellular location">
    <subcellularLocation>
        <location evidence="1">Cell membrane</location>
        <topology evidence="1">Multi-pass membrane protein</topology>
    </subcellularLocation>
</comment>
<reference evidence="11 12" key="1">
    <citation type="submission" date="2019-01" db="EMBL/GenBank/DDBJ databases">
        <title>Pseudoxanthomonas composti sp. nov., isolated from compost.</title>
        <authorList>
            <person name="Yang G."/>
        </authorList>
    </citation>
    <scope>NUCLEOTIDE SEQUENCE [LARGE SCALE GENOMIC DNA]</scope>
    <source>
        <strain evidence="11 12">GSS15</strain>
    </source>
</reference>
<feature type="domain" description="Mechanosensitive ion channel MscS C-terminal" evidence="9">
    <location>
        <begin position="257"/>
        <end position="342"/>
    </location>
</feature>
<evidence type="ECO:0000313" key="11">
    <source>
        <dbReference type="EMBL" id="RXR03425.1"/>
    </source>
</evidence>
<keyword evidence="12" id="KW-1185">Reference proteome</keyword>
<evidence type="ECO:0000256" key="4">
    <source>
        <dbReference type="ARBA" id="ARBA00022692"/>
    </source>
</evidence>
<organism evidence="11 12">
    <name type="scientific">Pseudoxanthomonas composti</name>
    <dbReference type="NCBI Taxonomy" id="2137479"/>
    <lineage>
        <taxon>Bacteria</taxon>
        <taxon>Pseudomonadati</taxon>
        <taxon>Pseudomonadota</taxon>
        <taxon>Gammaproteobacteria</taxon>
        <taxon>Lysobacterales</taxon>
        <taxon>Lysobacteraceae</taxon>
        <taxon>Pseudoxanthomonas</taxon>
    </lineage>
</organism>
<evidence type="ECO:0000256" key="3">
    <source>
        <dbReference type="ARBA" id="ARBA00022475"/>
    </source>
</evidence>
<dbReference type="GO" id="GO:0008381">
    <property type="term" value="F:mechanosensitive monoatomic ion channel activity"/>
    <property type="evidence" value="ECO:0007669"/>
    <property type="project" value="UniProtKB-ARBA"/>
</dbReference>
<dbReference type="SUPFAM" id="SSF82861">
    <property type="entry name" value="Mechanosensitive channel protein MscS (YggB), transmembrane region"/>
    <property type="match status" value="1"/>
</dbReference>
<dbReference type="InterPro" id="IPR006685">
    <property type="entry name" value="MscS_channel_2nd"/>
</dbReference>
<dbReference type="Gene3D" id="2.30.30.60">
    <property type="match status" value="1"/>
</dbReference>
<dbReference type="Gene3D" id="1.10.287.1260">
    <property type="match status" value="1"/>
</dbReference>
<dbReference type="Pfam" id="PF21082">
    <property type="entry name" value="MS_channel_3rd"/>
    <property type="match status" value="1"/>
</dbReference>
<keyword evidence="3" id="KW-1003">Cell membrane</keyword>
<accession>A0A4Q1JSV6</accession>
<evidence type="ECO:0000313" key="12">
    <source>
        <dbReference type="Proteomes" id="UP000289784"/>
    </source>
</evidence>
<dbReference type="AlphaFoldDB" id="A0A4Q1JSV6"/>
<evidence type="ECO:0000259" key="8">
    <source>
        <dbReference type="Pfam" id="PF00924"/>
    </source>
</evidence>
<dbReference type="InterPro" id="IPR049278">
    <property type="entry name" value="MS_channel_C"/>
</dbReference>
<keyword evidence="5 7" id="KW-1133">Transmembrane helix</keyword>
<feature type="domain" description="Mechanosensitive ion channel transmembrane helices 2/3" evidence="10">
    <location>
        <begin position="147"/>
        <end position="183"/>
    </location>
</feature>
<keyword evidence="4 7" id="KW-0812">Transmembrane</keyword>
<dbReference type="SUPFAM" id="SSF82689">
    <property type="entry name" value="Mechanosensitive channel protein MscS (YggB), C-terminal domain"/>
    <property type="match status" value="1"/>
</dbReference>
<dbReference type="Pfam" id="PF00924">
    <property type="entry name" value="MS_channel_2nd"/>
    <property type="match status" value="1"/>
</dbReference>
<protein>
    <submittedName>
        <fullName evidence="11">Mechanosensitive ion channel family protein</fullName>
    </submittedName>
</protein>
<dbReference type="Pfam" id="PF21088">
    <property type="entry name" value="MS_channel_1st"/>
    <property type="match status" value="1"/>
</dbReference>
<evidence type="ECO:0000256" key="7">
    <source>
        <dbReference type="SAM" id="Phobius"/>
    </source>
</evidence>
<dbReference type="SUPFAM" id="SSF50182">
    <property type="entry name" value="Sm-like ribonucleoproteins"/>
    <property type="match status" value="1"/>
</dbReference>
<feature type="transmembrane region" description="Helical" evidence="7">
    <location>
        <begin position="90"/>
        <end position="110"/>
    </location>
</feature>
<feature type="transmembrane region" description="Helical" evidence="7">
    <location>
        <begin position="164"/>
        <end position="182"/>
    </location>
</feature>
<gene>
    <name evidence="11" type="ORF">EPA99_13365</name>
</gene>
<name>A0A4Q1JSV6_9GAMM</name>
<sequence>MHWLTSYELLGNRLLAWATAAGITLLALLALAAIKAVLVNRLGAVARQGSTADRVFDSLAYMLGGTRLWLLFFQALNFGLQTALDLPDRAYSIAGNIAAVALFVQVGIWGTRQVRFWVDSSRTRAAQDTNLGATTSLGAINFIAMTVLWSLVLLVILQNLGVDITALVAGLGVGGIAVALAVQNILGDLFASLSIVIDKPFVVGDFVVIDEFAGTIEHVGLKTTRIRSLSGEQLVFSNSDMLSTRVRNYKRMDTRRIVFEFGVPHHTPIEQLEAIPRLVREIVEGIDTARFDRSHFKGFSPSAFDFETVYIMQTPDFNAYMDVQQVINLGLVKRFAERGIRFAYPTRTLDVPAPVQVAMAGPAAQ</sequence>
<evidence type="ECO:0000259" key="10">
    <source>
        <dbReference type="Pfam" id="PF21088"/>
    </source>
</evidence>
<comment type="similarity">
    <text evidence="2">Belongs to the MscS (TC 1.A.23) family.</text>
</comment>
<comment type="caution">
    <text evidence="11">The sequence shown here is derived from an EMBL/GenBank/DDBJ whole genome shotgun (WGS) entry which is preliminary data.</text>
</comment>
<proteinExistence type="inferred from homology"/>
<feature type="transmembrane region" description="Helical" evidence="7">
    <location>
        <begin position="131"/>
        <end position="158"/>
    </location>
</feature>
<feature type="transmembrane region" description="Helical" evidence="7">
    <location>
        <begin position="14"/>
        <end position="38"/>
    </location>
</feature>
<dbReference type="EMBL" id="SAWZ01000007">
    <property type="protein sequence ID" value="RXR03425.1"/>
    <property type="molecule type" value="Genomic_DNA"/>
</dbReference>
<dbReference type="PANTHER" id="PTHR30566">
    <property type="entry name" value="YNAI-RELATED MECHANOSENSITIVE ION CHANNEL"/>
    <property type="match status" value="1"/>
</dbReference>
<feature type="domain" description="Mechanosensitive ion channel MscS" evidence="8">
    <location>
        <begin position="184"/>
        <end position="251"/>
    </location>
</feature>
<dbReference type="Gene3D" id="3.30.70.100">
    <property type="match status" value="1"/>
</dbReference>
<evidence type="ECO:0000256" key="2">
    <source>
        <dbReference type="ARBA" id="ARBA00008017"/>
    </source>
</evidence>